<organism evidence="2 3">
    <name type="scientific">Pseudonocardia asaccharolytica DSM 44247 = NBRC 16224</name>
    <dbReference type="NCBI Taxonomy" id="1123024"/>
    <lineage>
        <taxon>Bacteria</taxon>
        <taxon>Bacillati</taxon>
        <taxon>Actinomycetota</taxon>
        <taxon>Actinomycetes</taxon>
        <taxon>Pseudonocardiales</taxon>
        <taxon>Pseudonocardiaceae</taxon>
        <taxon>Pseudonocardia</taxon>
    </lineage>
</organism>
<dbReference type="InterPro" id="IPR009061">
    <property type="entry name" value="DNA-bd_dom_put_sf"/>
</dbReference>
<dbReference type="InterPro" id="IPR041657">
    <property type="entry name" value="HTH_17"/>
</dbReference>
<dbReference type="STRING" id="1123024.GCA_000423625_02871"/>
<dbReference type="EMBL" id="BJVI01000035">
    <property type="protein sequence ID" value="GEL19341.1"/>
    <property type="molecule type" value="Genomic_DNA"/>
</dbReference>
<gene>
    <name evidence="2" type="ORF">PA7_31780</name>
</gene>
<dbReference type="SUPFAM" id="SSF46955">
    <property type="entry name" value="Putative DNA-binding domain"/>
    <property type="match status" value="1"/>
</dbReference>
<dbReference type="Pfam" id="PF12728">
    <property type="entry name" value="HTH_17"/>
    <property type="match status" value="1"/>
</dbReference>
<accession>A0A511D3H8</accession>
<reference evidence="2 3" key="1">
    <citation type="submission" date="2019-07" db="EMBL/GenBank/DDBJ databases">
        <title>Whole genome shotgun sequence of Pseudonocardia asaccharolytica NBRC 16224.</title>
        <authorList>
            <person name="Hosoyama A."/>
            <person name="Uohara A."/>
            <person name="Ohji S."/>
            <person name="Ichikawa N."/>
        </authorList>
    </citation>
    <scope>NUCLEOTIDE SEQUENCE [LARGE SCALE GENOMIC DNA]</scope>
    <source>
        <strain evidence="2 3">NBRC 16224</strain>
    </source>
</reference>
<dbReference type="Proteomes" id="UP000321328">
    <property type="component" value="Unassembled WGS sequence"/>
</dbReference>
<sequence length="116" mass="12507">MSGTWPFPGDTAADRARQVARTFRDALAKVDPDAAAAIEQAAIAVGETWLRPAVALADDEDFVSVADAADIVGCSVRLVYNWVSDGMLPSYPEGGKIRVRVGEARRVDAERRARAY</sequence>
<keyword evidence="3" id="KW-1185">Reference proteome</keyword>
<evidence type="ECO:0000313" key="2">
    <source>
        <dbReference type="EMBL" id="GEL19341.1"/>
    </source>
</evidence>
<dbReference type="RefSeq" id="WP_028930577.1">
    <property type="nucleotide sequence ID" value="NZ_AUII01000012.1"/>
</dbReference>
<evidence type="ECO:0000259" key="1">
    <source>
        <dbReference type="Pfam" id="PF12728"/>
    </source>
</evidence>
<evidence type="ECO:0000313" key="3">
    <source>
        <dbReference type="Proteomes" id="UP000321328"/>
    </source>
</evidence>
<protein>
    <recommendedName>
        <fullName evidence="1">Helix-turn-helix domain-containing protein</fullName>
    </recommendedName>
</protein>
<proteinExistence type="predicted"/>
<dbReference type="AlphaFoldDB" id="A0A511D3H8"/>
<comment type="caution">
    <text evidence="2">The sequence shown here is derived from an EMBL/GenBank/DDBJ whole genome shotgun (WGS) entry which is preliminary data.</text>
</comment>
<feature type="domain" description="Helix-turn-helix" evidence="1">
    <location>
        <begin position="63"/>
        <end position="101"/>
    </location>
</feature>
<name>A0A511D3H8_9PSEU</name>
<dbReference type="OrthoDB" id="4744257at2"/>